<dbReference type="InterPro" id="IPR037883">
    <property type="entry name" value="Knr4/Smi1-like_sf"/>
</dbReference>
<evidence type="ECO:0000313" key="3">
    <source>
        <dbReference type="Proteomes" id="UP001159329"/>
    </source>
</evidence>
<dbReference type="EMBL" id="JAOEEO010000001">
    <property type="protein sequence ID" value="MDH0563855.1"/>
    <property type="molecule type" value="Genomic_DNA"/>
</dbReference>
<dbReference type="Proteomes" id="UP001159329">
    <property type="component" value="Unassembled WGS sequence"/>
</dbReference>
<dbReference type="Pfam" id="PF09346">
    <property type="entry name" value="SMI1_KNR4"/>
    <property type="match status" value="1"/>
</dbReference>
<name>A0AA42I838_9GAMM</name>
<dbReference type="RefSeq" id="WP_279695161.1">
    <property type="nucleotide sequence ID" value="NZ_JAOEEO010000001.1"/>
</dbReference>
<reference evidence="2" key="1">
    <citation type="submission" date="2022-09" db="EMBL/GenBank/DDBJ databases">
        <title>Intensive care unit water sources are persistently colonized with multi-drug resistant bacteria and are the site of extensive horizontal gene transfer of antibiotic resistance genes.</title>
        <authorList>
            <person name="Diorio-Toth L."/>
        </authorList>
    </citation>
    <scope>NUCLEOTIDE SEQUENCE</scope>
    <source>
        <strain evidence="2">GD04005</strain>
    </source>
</reference>
<sequence length="128" mass="15073">MPFPIKKEYIIAAERELQLIFPQAFKNKMTEENGGELFIADDHWQIFPFFDESTPKRKIRTCNHIVRETKLARTWDGFPDSAIAFAQNDCGNYLIFLPDLFNSNVLSESIYVWFHETHQVEQITDPLF</sequence>
<dbReference type="InterPro" id="IPR018958">
    <property type="entry name" value="Knr4/Smi1-like_dom"/>
</dbReference>
<comment type="caution">
    <text evidence="2">The sequence shown here is derived from an EMBL/GenBank/DDBJ whole genome shotgun (WGS) entry which is preliminary data.</text>
</comment>
<gene>
    <name evidence="2" type="ORF">N7644_09165</name>
</gene>
<dbReference type="Gene3D" id="3.40.1580.10">
    <property type="entry name" value="SMI1/KNR4-like"/>
    <property type="match status" value="1"/>
</dbReference>
<proteinExistence type="predicted"/>
<organism evidence="2 3">
    <name type="scientific">Acinetobacter courvalinii</name>
    <dbReference type="NCBI Taxonomy" id="280147"/>
    <lineage>
        <taxon>Bacteria</taxon>
        <taxon>Pseudomonadati</taxon>
        <taxon>Pseudomonadota</taxon>
        <taxon>Gammaproteobacteria</taxon>
        <taxon>Moraxellales</taxon>
        <taxon>Moraxellaceae</taxon>
        <taxon>Acinetobacter</taxon>
    </lineage>
</organism>
<dbReference type="AlphaFoldDB" id="A0AA42I838"/>
<accession>A0AA42I838</accession>
<evidence type="ECO:0000313" key="2">
    <source>
        <dbReference type="EMBL" id="MDH0563855.1"/>
    </source>
</evidence>
<protein>
    <submittedName>
        <fullName evidence="2">SMI1/KNR4 family protein</fullName>
    </submittedName>
</protein>
<dbReference type="SUPFAM" id="SSF160631">
    <property type="entry name" value="SMI1/KNR4-like"/>
    <property type="match status" value="1"/>
</dbReference>
<feature type="domain" description="Knr4/Smi1-like" evidence="1">
    <location>
        <begin position="4"/>
        <end position="124"/>
    </location>
</feature>
<evidence type="ECO:0000259" key="1">
    <source>
        <dbReference type="Pfam" id="PF09346"/>
    </source>
</evidence>